<keyword evidence="5 10" id="KW-0418">Kinase</keyword>
<dbReference type="Proteomes" id="UP001341840">
    <property type="component" value="Unassembled WGS sequence"/>
</dbReference>
<dbReference type="InterPro" id="IPR058209">
    <property type="entry name" value="TPR_BSK1_C"/>
</dbReference>
<reference evidence="10 11" key="1">
    <citation type="journal article" date="2023" name="Plants (Basel)">
        <title>Bridging the Gap: Combining Genomics and Transcriptomics Approaches to Understand Stylosanthes scabra, an Orphan Legume from the Brazilian Caatinga.</title>
        <authorList>
            <person name="Ferreira-Neto J.R.C."/>
            <person name="da Silva M.D."/>
            <person name="Binneck E."/>
            <person name="de Melo N.F."/>
            <person name="da Silva R.H."/>
            <person name="de Melo A.L.T.M."/>
            <person name="Pandolfi V."/>
            <person name="Bustamante F.O."/>
            <person name="Brasileiro-Vidal A.C."/>
            <person name="Benko-Iseppon A.M."/>
        </authorList>
    </citation>
    <scope>NUCLEOTIDE SEQUENCE [LARGE SCALE GENOMIC DNA]</scope>
    <source>
        <tissue evidence="10">Leaves</tissue>
    </source>
</reference>
<evidence type="ECO:0000256" key="6">
    <source>
        <dbReference type="ARBA" id="ARBA00022840"/>
    </source>
</evidence>
<accession>A0ABU6TQE3</accession>
<keyword evidence="8" id="KW-0812">Transmembrane</keyword>
<name>A0ABU6TQE3_9FABA</name>
<evidence type="ECO:0000313" key="11">
    <source>
        <dbReference type="Proteomes" id="UP001341840"/>
    </source>
</evidence>
<keyword evidence="8" id="KW-1133">Transmembrane helix</keyword>
<dbReference type="PANTHER" id="PTHR45863:SF47">
    <property type="entry name" value="SERINE_THREONINE-PROTEIN KINASE BSK3"/>
    <property type="match status" value="1"/>
</dbReference>
<keyword evidence="7 8" id="KW-0472">Membrane</keyword>
<evidence type="ECO:0000256" key="3">
    <source>
        <dbReference type="ARBA" id="ARBA00022679"/>
    </source>
</evidence>
<evidence type="ECO:0000256" key="2">
    <source>
        <dbReference type="ARBA" id="ARBA00022475"/>
    </source>
</evidence>
<evidence type="ECO:0000256" key="7">
    <source>
        <dbReference type="ARBA" id="ARBA00023136"/>
    </source>
</evidence>
<dbReference type="InterPro" id="IPR045845">
    <property type="entry name" value="BSK"/>
</dbReference>
<evidence type="ECO:0000256" key="4">
    <source>
        <dbReference type="ARBA" id="ARBA00022741"/>
    </source>
</evidence>
<protein>
    <submittedName>
        <fullName evidence="10">Serine/threonine-protein kinase bsk5</fullName>
        <ecNumber evidence="10">2.7.11.1</ecNumber>
    </submittedName>
</protein>
<proteinExistence type="predicted"/>
<feature type="transmembrane region" description="Helical" evidence="8">
    <location>
        <begin position="54"/>
        <end position="75"/>
    </location>
</feature>
<evidence type="ECO:0000259" key="9">
    <source>
        <dbReference type="Pfam" id="PF25575"/>
    </source>
</evidence>
<dbReference type="EMBL" id="JASCZI010091578">
    <property type="protein sequence ID" value="MED6150734.1"/>
    <property type="molecule type" value="Genomic_DNA"/>
</dbReference>
<comment type="caution">
    <text evidence="10">The sequence shown here is derived from an EMBL/GenBank/DDBJ whole genome shotgun (WGS) entry which is preliminary data.</text>
</comment>
<keyword evidence="11" id="KW-1185">Reference proteome</keyword>
<evidence type="ECO:0000313" key="10">
    <source>
        <dbReference type="EMBL" id="MED6150734.1"/>
    </source>
</evidence>
<dbReference type="EC" id="2.7.11.1" evidence="10"/>
<keyword evidence="2" id="KW-1003">Cell membrane</keyword>
<dbReference type="Pfam" id="PF25575">
    <property type="entry name" value="TPR_BSK1_C"/>
    <property type="match status" value="1"/>
</dbReference>
<organism evidence="10 11">
    <name type="scientific">Stylosanthes scabra</name>
    <dbReference type="NCBI Taxonomy" id="79078"/>
    <lineage>
        <taxon>Eukaryota</taxon>
        <taxon>Viridiplantae</taxon>
        <taxon>Streptophyta</taxon>
        <taxon>Embryophyta</taxon>
        <taxon>Tracheophyta</taxon>
        <taxon>Spermatophyta</taxon>
        <taxon>Magnoliopsida</taxon>
        <taxon>eudicotyledons</taxon>
        <taxon>Gunneridae</taxon>
        <taxon>Pentapetalae</taxon>
        <taxon>rosids</taxon>
        <taxon>fabids</taxon>
        <taxon>Fabales</taxon>
        <taxon>Fabaceae</taxon>
        <taxon>Papilionoideae</taxon>
        <taxon>50 kb inversion clade</taxon>
        <taxon>dalbergioids sensu lato</taxon>
        <taxon>Dalbergieae</taxon>
        <taxon>Pterocarpus clade</taxon>
        <taxon>Stylosanthes</taxon>
    </lineage>
</organism>
<feature type="domain" description="Serine/threonine-protein kinase BSK1-like TPR repeats" evidence="9">
    <location>
        <begin position="77"/>
        <end position="114"/>
    </location>
</feature>
<evidence type="ECO:0000256" key="8">
    <source>
        <dbReference type="SAM" id="Phobius"/>
    </source>
</evidence>
<sequence length="132" mass="14936">MLTDSCLEGQFSDDDDGTGLVWPASPFLEYEPRERPNLKSLVAVLAPLQKETEFASHVLMGILHSAATFFFIVSLGEACSRKDLIAIHEILEKLGYNDDAGVANELSFQMWTDQKVMQKVMFHSFTFLREFN</sequence>
<keyword evidence="3 10" id="KW-0808">Transferase</keyword>
<comment type="subcellular location">
    <subcellularLocation>
        <location evidence="1">Endomembrane system</location>
    </subcellularLocation>
</comment>
<dbReference type="GO" id="GO:0004674">
    <property type="term" value="F:protein serine/threonine kinase activity"/>
    <property type="evidence" value="ECO:0007669"/>
    <property type="project" value="UniProtKB-EC"/>
</dbReference>
<evidence type="ECO:0000256" key="1">
    <source>
        <dbReference type="ARBA" id="ARBA00004308"/>
    </source>
</evidence>
<keyword evidence="6" id="KW-0067">ATP-binding</keyword>
<evidence type="ECO:0000256" key="5">
    <source>
        <dbReference type="ARBA" id="ARBA00022777"/>
    </source>
</evidence>
<keyword evidence="4" id="KW-0547">Nucleotide-binding</keyword>
<dbReference type="PANTHER" id="PTHR45863">
    <property type="entry name" value="SERINE/THREONINE-PROTEIN KINASE BSK5"/>
    <property type="match status" value="1"/>
</dbReference>
<gene>
    <name evidence="10" type="primary">BSK5_4</name>
    <name evidence="10" type="ORF">PIB30_075339</name>
</gene>